<organism evidence="1 2">
    <name type="scientific">Apiospora arundinis</name>
    <dbReference type="NCBI Taxonomy" id="335852"/>
    <lineage>
        <taxon>Eukaryota</taxon>
        <taxon>Fungi</taxon>
        <taxon>Dikarya</taxon>
        <taxon>Ascomycota</taxon>
        <taxon>Pezizomycotina</taxon>
        <taxon>Sordariomycetes</taxon>
        <taxon>Xylariomycetidae</taxon>
        <taxon>Amphisphaeriales</taxon>
        <taxon>Apiosporaceae</taxon>
        <taxon>Apiospora</taxon>
    </lineage>
</organism>
<accession>A0ABR2HSW8</accession>
<name>A0ABR2HSW8_9PEZI</name>
<sequence length="240" mass="27720">MADQNSLIPHISDRMQWPIDGTYIYTAEDPIENGRELGRAAEGDDRFLFTDAIVTSLAIAVSGTYPTTETNSTSPTRYNRFLLQVGEKHFETEFPKFQEEVEAAKAQGLQDLHVHVVTCQPFSFRNFAKITVWSQEREARKYHAFEKDLMRQLRALIGTDPDSDNQPSIHWFPYEYDEERNVSIALFSNREVIVEQEVVFWVKENRYSRWLLQERQWVNTENPAPLAIPQVTGASSSSVK</sequence>
<gene>
    <name evidence="1" type="ORF">PGQ11_014651</name>
</gene>
<dbReference type="Proteomes" id="UP001390339">
    <property type="component" value="Unassembled WGS sequence"/>
</dbReference>
<keyword evidence="2" id="KW-1185">Reference proteome</keyword>
<proteinExistence type="predicted"/>
<protein>
    <submittedName>
        <fullName evidence="1">Uncharacterized protein</fullName>
    </submittedName>
</protein>
<dbReference type="EMBL" id="JAPCWZ010000009">
    <property type="protein sequence ID" value="KAK8852172.1"/>
    <property type="molecule type" value="Genomic_DNA"/>
</dbReference>
<reference evidence="1 2" key="1">
    <citation type="journal article" date="2024" name="IMA Fungus">
        <title>Apiospora arundinis, a panoply of carbohydrate-active enzymes and secondary metabolites.</title>
        <authorList>
            <person name="Sorensen T."/>
            <person name="Petersen C."/>
            <person name="Muurmann A.T."/>
            <person name="Christiansen J.V."/>
            <person name="Brundto M.L."/>
            <person name="Overgaard C.K."/>
            <person name="Boysen A.T."/>
            <person name="Wollenberg R.D."/>
            <person name="Larsen T.O."/>
            <person name="Sorensen J.L."/>
            <person name="Nielsen K.L."/>
            <person name="Sondergaard T.E."/>
        </authorList>
    </citation>
    <scope>NUCLEOTIDE SEQUENCE [LARGE SCALE GENOMIC DNA]</scope>
    <source>
        <strain evidence="1 2">AAU 773</strain>
    </source>
</reference>
<comment type="caution">
    <text evidence="1">The sequence shown here is derived from an EMBL/GenBank/DDBJ whole genome shotgun (WGS) entry which is preliminary data.</text>
</comment>
<evidence type="ECO:0000313" key="2">
    <source>
        <dbReference type="Proteomes" id="UP001390339"/>
    </source>
</evidence>
<evidence type="ECO:0000313" key="1">
    <source>
        <dbReference type="EMBL" id="KAK8852172.1"/>
    </source>
</evidence>